<sequence>MKFSLVKLNSRSLTPATGVQTPLGTPREFQRVIAHAVARFLFAKNGVNQGWNAMDFDLLGV</sequence>
<dbReference type="AlphaFoldDB" id="M1WMF0"/>
<dbReference type="PATRIC" id="fig|879567.3.peg.2399"/>
<reference evidence="1 2" key="1">
    <citation type="journal article" date="2013" name="PLoS ONE">
        <title>The first genomic and proteomic characterization of a deep-sea sulfate reducer: insights into the piezophilic lifestyle of Desulfovibrio piezophilus.</title>
        <authorList>
            <person name="Pradel N."/>
            <person name="Ji B."/>
            <person name="Gimenez G."/>
            <person name="Talla E."/>
            <person name="Lenoble P."/>
            <person name="Garel M."/>
            <person name="Tamburini C."/>
            <person name="Fourquet P."/>
            <person name="Lebrun R."/>
            <person name="Bertin P."/>
            <person name="Denis Y."/>
            <person name="Pophillat M."/>
            <person name="Barbe V."/>
            <person name="Ollivier B."/>
            <person name="Dolla A."/>
        </authorList>
    </citation>
    <scope>NUCLEOTIDE SEQUENCE [LARGE SCALE GENOMIC DNA]</scope>
    <source>
        <strain evidence="2">DSM 10523 / SB164P1</strain>
    </source>
</reference>
<dbReference type="KEGG" id="dpi:BN4_12255"/>
<organism evidence="1 2">
    <name type="scientific">Pseudodesulfovibrio piezophilus (strain DSM 21447 / JCM 15486 / C1TLV30)</name>
    <name type="common">Desulfovibrio piezophilus</name>
    <dbReference type="NCBI Taxonomy" id="1322246"/>
    <lineage>
        <taxon>Bacteria</taxon>
        <taxon>Pseudomonadati</taxon>
        <taxon>Thermodesulfobacteriota</taxon>
        <taxon>Desulfovibrionia</taxon>
        <taxon>Desulfovibrionales</taxon>
        <taxon>Desulfovibrionaceae</taxon>
    </lineage>
</organism>
<evidence type="ECO:0000313" key="1">
    <source>
        <dbReference type="EMBL" id="CCH49490.1"/>
    </source>
</evidence>
<dbReference type="EMBL" id="FO203427">
    <property type="protein sequence ID" value="CCH49490.1"/>
    <property type="molecule type" value="Genomic_DNA"/>
</dbReference>
<gene>
    <name evidence="1" type="ordered locus">BN4_12255</name>
</gene>
<reference evidence="2" key="2">
    <citation type="journal article" date="2013" name="Stand. Genomic Sci.">
        <title>Complete genome sequence of Desulfocapsa sulfexigens, a marine deltaproteobacterium specialized in disproportionating inorganic sulfur compounds.</title>
        <authorList>
            <person name="Finster K.W."/>
            <person name="Kjeldsen K.U."/>
            <person name="Kube M."/>
            <person name="Reinhardt R."/>
            <person name="Mussmann M."/>
            <person name="Amann R."/>
            <person name="Schreiber L."/>
        </authorList>
    </citation>
    <scope>NUCLEOTIDE SEQUENCE [LARGE SCALE GENOMIC DNA]</scope>
    <source>
        <strain evidence="2">DSM 10523 / SB164P1</strain>
    </source>
</reference>
<protein>
    <submittedName>
        <fullName evidence="1">Uncharacterized protein</fullName>
    </submittedName>
</protein>
<dbReference type="Proteomes" id="UP000011724">
    <property type="component" value="Chromosome"/>
</dbReference>
<proteinExistence type="predicted"/>
<evidence type="ECO:0000313" key="2">
    <source>
        <dbReference type="Proteomes" id="UP000011724"/>
    </source>
</evidence>
<accession>M1WMF0</accession>
<dbReference type="STRING" id="1322246.BN4_12255"/>
<dbReference type="HOGENOM" id="CLU_2914978_0_0_7"/>
<keyword evidence="2" id="KW-1185">Reference proteome</keyword>
<name>M1WMF0_PSEP2</name>